<evidence type="ECO:0000313" key="16">
    <source>
        <dbReference type="EMBL" id="MBB5714568.1"/>
    </source>
</evidence>
<dbReference type="SUPFAM" id="SSF52009">
    <property type="entry name" value="Phosphohistidine domain"/>
    <property type="match status" value="1"/>
</dbReference>
<dbReference type="EMBL" id="JACIJK010000004">
    <property type="protein sequence ID" value="MBB5714568.1"/>
    <property type="molecule type" value="Genomic_DNA"/>
</dbReference>
<evidence type="ECO:0000256" key="11">
    <source>
        <dbReference type="ARBA" id="ARBA00022723"/>
    </source>
</evidence>
<evidence type="ECO:0000256" key="5">
    <source>
        <dbReference type="ARBA" id="ARBA00012232"/>
    </source>
</evidence>
<dbReference type="InterPro" id="IPR015813">
    <property type="entry name" value="Pyrv/PenolPyrv_kinase-like_dom"/>
</dbReference>
<evidence type="ECO:0000256" key="9">
    <source>
        <dbReference type="ARBA" id="ARBA00022679"/>
    </source>
</evidence>
<dbReference type="Pfam" id="PF00381">
    <property type="entry name" value="PTS-HPr"/>
    <property type="match status" value="1"/>
</dbReference>
<dbReference type="Pfam" id="PF00391">
    <property type="entry name" value="PEP-utilizers"/>
    <property type="match status" value="1"/>
</dbReference>
<keyword evidence="7" id="KW-0963">Cytoplasm</keyword>
<dbReference type="InterPro" id="IPR035895">
    <property type="entry name" value="HPr-like_sf"/>
</dbReference>
<dbReference type="EC" id="2.7.3.9" evidence="5"/>
<dbReference type="InterPro" id="IPR011055">
    <property type="entry name" value="Dup_hybrid_motif"/>
</dbReference>
<dbReference type="PROSITE" id="PS00589">
    <property type="entry name" value="PTS_HPR_SER"/>
    <property type="match status" value="1"/>
</dbReference>
<evidence type="ECO:0000256" key="7">
    <source>
        <dbReference type="ARBA" id="ARBA00022490"/>
    </source>
</evidence>
<dbReference type="GO" id="GO:0005737">
    <property type="term" value="C:cytoplasm"/>
    <property type="evidence" value="ECO:0007669"/>
    <property type="project" value="UniProtKB-SubCell"/>
</dbReference>
<dbReference type="PRINTS" id="PR00107">
    <property type="entry name" value="PHOSPHOCPHPR"/>
</dbReference>
<sequence>MTGITLHAPFAGWLGPLDEVPDAVFAERMMGDGFAIDPTEGVLRAPADGEVVSVPTSAHAITLRLENGAEILLHIGLETIALGGRGFSSLVTSGEHVCRGQSLIEFDLDQVARDARDLITPVVAANGGSVRIINPGRLVAAGDPVAEVAASGASDTEAVVIEASRVITVMAPHGLHARPAARIVQLLTPFSATVRLTHEDKQANARSIVALLALGAAQGAQVHVAASGPDADAALDALEQFASERFGDSGDGLPPPPLARSGPVCAVPGIAIGRVCQFRPATIDVAEQGAGVEAEIAALQNAIRATGASLGTDDLAQAHRMILSDPDLQASASRFISEGKSAGWAWRNATKRASASLRGTGDVLLAERVADLEDVEAQLLGHLTGRPMRAPVIEPNTILIAPDLLPSQFLGLNLTNLEGICTAAGGPTAHVAVLAAAAGIPMLVAAGPGVLHIADGDPAILDAENCRLTVNPDASALDAASVVIASRREARTGALRAAQQPCTTADGTRIEVFANLGSVDDAAAAVRAGAEGCGLLRTEFLFLDRAEAPTEAEQQALYAAIATTLDERPLIIRTLDIGGDKPVPYLHSRPEENPALGQRGVRLSLARPDLLETQLRAILAGVPGAQCRIMLPMIADIGEVEGVRASLNRATLAIGRTDPVQLGIMVETPAAAMIADHLAAKVDFLSIGTNDLTQYTLAADRGNAGVAAMVDALHPAVLRLIARTVEGAGRHGRWVGVCGSLGSDPRVAPLLVGLGITELSAVPAIVPEVKAAIRAVTIAAARALAARALAATSAAEVRALLEEQA</sequence>
<keyword evidence="11" id="KW-0479">Metal-binding</keyword>
<dbReference type="PROSITE" id="PS51350">
    <property type="entry name" value="PTS_HPR_DOM"/>
    <property type="match status" value="1"/>
</dbReference>
<dbReference type="GO" id="GO:0046872">
    <property type="term" value="F:metal ion binding"/>
    <property type="evidence" value="ECO:0007669"/>
    <property type="project" value="UniProtKB-KW"/>
</dbReference>
<dbReference type="SUPFAM" id="SSF51261">
    <property type="entry name" value="Duplicated hybrid motif"/>
    <property type="match status" value="1"/>
</dbReference>
<proteinExistence type="inferred from homology"/>
<dbReference type="PRINTS" id="PR01736">
    <property type="entry name" value="PHPHTRNFRASE"/>
</dbReference>
<dbReference type="PROSITE" id="PS00742">
    <property type="entry name" value="PEP_ENZYMES_2"/>
    <property type="match status" value="1"/>
</dbReference>
<evidence type="ECO:0000256" key="12">
    <source>
        <dbReference type="ARBA" id="ARBA00022777"/>
    </source>
</evidence>
<dbReference type="CDD" id="cd00367">
    <property type="entry name" value="PTS-HPr_like"/>
    <property type="match status" value="1"/>
</dbReference>
<dbReference type="GO" id="GO:0008965">
    <property type="term" value="F:phosphoenolpyruvate-protein phosphotransferase activity"/>
    <property type="evidence" value="ECO:0007669"/>
    <property type="project" value="UniProtKB-EC"/>
</dbReference>
<keyword evidence="17" id="KW-1185">Reference proteome</keyword>
<protein>
    <recommendedName>
        <fullName evidence="5">phosphoenolpyruvate--protein phosphotransferase</fullName>
        <ecNumber evidence="5">2.7.3.9</ecNumber>
    </recommendedName>
</protein>
<name>A0A7W9BCM4_9SPHN</name>
<keyword evidence="10" id="KW-0598">Phosphotransferase system</keyword>
<comment type="subcellular location">
    <subcellularLocation>
        <location evidence="3">Cytoplasm</location>
    </subcellularLocation>
</comment>
<dbReference type="Gene3D" id="3.30.1340.10">
    <property type="entry name" value="HPr-like"/>
    <property type="match status" value="1"/>
</dbReference>
<dbReference type="InterPro" id="IPR036618">
    <property type="entry name" value="PtsI_HPr-bd_sf"/>
</dbReference>
<dbReference type="RefSeq" id="WP_184056034.1">
    <property type="nucleotide sequence ID" value="NZ_JACIJK010000004.1"/>
</dbReference>
<reference evidence="16 17" key="1">
    <citation type="submission" date="2020-08" db="EMBL/GenBank/DDBJ databases">
        <title>Genomic Encyclopedia of Type Strains, Phase IV (KMG-IV): sequencing the most valuable type-strain genomes for metagenomic binning, comparative biology and taxonomic classification.</title>
        <authorList>
            <person name="Goeker M."/>
        </authorList>
    </citation>
    <scope>NUCLEOTIDE SEQUENCE [LARGE SCALE GENOMIC DNA]</scope>
    <source>
        <strain evidence="16 17">DSM 100044</strain>
    </source>
</reference>
<evidence type="ECO:0000259" key="15">
    <source>
        <dbReference type="PROSITE" id="PS51350"/>
    </source>
</evidence>
<dbReference type="Pfam" id="PF02896">
    <property type="entry name" value="PEP-utilizers_C"/>
    <property type="match status" value="1"/>
</dbReference>
<dbReference type="PANTHER" id="PTHR46244">
    <property type="entry name" value="PHOSPHOENOLPYRUVATE-PROTEIN PHOSPHOTRANSFERASE"/>
    <property type="match status" value="1"/>
</dbReference>
<evidence type="ECO:0000256" key="3">
    <source>
        <dbReference type="ARBA" id="ARBA00004496"/>
    </source>
</evidence>
<dbReference type="SUPFAM" id="SSF51621">
    <property type="entry name" value="Phosphoenolpyruvate/pyruvate domain"/>
    <property type="match status" value="1"/>
</dbReference>
<dbReference type="GO" id="GO:0009401">
    <property type="term" value="P:phosphoenolpyruvate-dependent sugar phosphotransferase system"/>
    <property type="evidence" value="ECO:0007669"/>
    <property type="project" value="UniProtKB-KW"/>
</dbReference>
<dbReference type="InterPro" id="IPR050499">
    <property type="entry name" value="PEP-utilizing_PTS_enzyme"/>
</dbReference>
<dbReference type="Gene3D" id="2.70.70.10">
    <property type="entry name" value="Glucose Permease (Domain IIA)"/>
    <property type="match status" value="1"/>
</dbReference>
<dbReference type="PROSITE" id="PS51093">
    <property type="entry name" value="PTS_EIIA_TYPE_1"/>
    <property type="match status" value="1"/>
</dbReference>
<dbReference type="Proteomes" id="UP000546200">
    <property type="component" value="Unassembled WGS sequence"/>
</dbReference>
<evidence type="ECO:0000256" key="10">
    <source>
        <dbReference type="ARBA" id="ARBA00022683"/>
    </source>
</evidence>
<comment type="cofactor">
    <cofactor evidence="2">
        <name>Mg(2+)</name>
        <dbReference type="ChEBI" id="CHEBI:18420"/>
    </cofactor>
</comment>
<evidence type="ECO:0000259" key="14">
    <source>
        <dbReference type="PROSITE" id="PS51093"/>
    </source>
</evidence>
<dbReference type="SUPFAM" id="SSF55594">
    <property type="entry name" value="HPr-like"/>
    <property type="match status" value="1"/>
</dbReference>
<dbReference type="Gene3D" id="3.20.20.60">
    <property type="entry name" value="Phosphoenolpyruvate-binding domains"/>
    <property type="match status" value="1"/>
</dbReference>
<keyword evidence="12" id="KW-0418">Kinase</keyword>
<dbReference type="InterPro" id="IPR000032">
    <property type="entry name" value="HPr-like"/>
</dbReference>
<evidence type="ECO:0000256" key="4">
    <source>
        <dbReference type="ARBA" id="ARBA00007837"/>
    </source>
</evidence>
<evidence type="ECO:0000256" key="13">
    <source>
        <dbReference type="ARBA" id="ARBA00022842"/>
    </source>
</evidence>
<dbReference type="InterPro" id="IPR002114">
    <property type="entry name" value="PTS_HPr_Ser_P_site"/>
</dbReference>
<comment type="caution">
    <text evidence="16">The sequence shown here is derived from an EMBL/GenBank/DDBJ whole genome shotgun (WGS) entry which is preliminary data.</text>
</comment>
<dbReference type="PROSITE" id="PS00371">
    <property type="entry name" value="PTS_EIIA_TYPE_1_HIS"/>
    <property type="match status" value="1"/>
</dbReference>
<dbReference type="NCBIfam" id="TIGR01417">
    <property type="entry name" value="PTS_I_fam"/>
    <property type="match status" value="1"/>
</dbReference>
<dbReference type="PROSITE" id="PS00369">
    <property type="entry name" value="PTS_HPR_HIS"/>
    <property type="match status" value="1"/>
</dbReference>
<keyword evidence="9" id="KW-0808">Transferase</keyword>
<evidence type="ECO:0000256" key="1">
    <source>
        <dbReference type="ARBA" id="ARBA00000683"/>
    </source>
</evidence>
<accession>A0A7W9BCM4</accession>
<feature type="domain" description="HPr" evidence="15">
    <location>
        <begin position="162"/>
        <end position="249"/>
    </location>
</feature>
<dbReference type="InterPro" id="IPR040442">
    <property type="entry name" value="Pyrv_kinase-like_dom_sf"/>
</dbReference>
<dbReference type="NCBIfam" id="TIGR00830">
    <property type="entry name" value="PTBA"/>
    <property type="match status" value="1"/>
</dbReference>
<comment type="similarity">
    <text evidence="4">Belongs to the PEP-utilizing enzyme family.</text>
</comment>
<dbReference type="AlphaFoldDB" id="A0A7W9BCM4"/>
<dbReference type="InterPro" id="IPR001127">
    <property type="entry name" value="PTS_EIIA_1_perm"/>
</dbReference>
<keyword evidence="8" id="KW-0762">Sugar transport</keyword>
<dbReference type="SUPFAM" id="SSF47831">
    <property type="entry name" value="Enzyme I of the PEP:sugar phosphotransferase system HPr-binding (sub)domain"/>
    <property type="match status" value="1"/>
</dbReference>
<dbReference type="GO" id="GO:0016301">
    <property type="term" value="F:kinase activity"/>
    <property type="evidence" value="ECO:0007669"/>
    <property type="project" value="UniProtKB-KW"/>
</dbReference>
<dbReference type="InterPro" id="IPR008731">
    <property type="entry name" value="PTS_EIN"/>
</dbReference>
<dbReference type="InterPro" id="IPR023151">
    <property type="entry name" value="PEP_util_CS"/>
</dbReference>
<dbReference type="Gene3D" id="3.50.30.10">
    <property type="entry name" value="Phosphohistidine domain"/>
    <property type="match status" value="1"/>
</dbReference>
<gene>
    <name evidence="16" type="ORF">FHS94_001404</name>
</gene>
<comment type="catalytic activity">
    <reaction evidence="1">
        <text>L-histidyl-[protein] + phosphoenolpyruvate = N(pros)-phospho-L-histidyl-[protein] + pyruvate</text>
        <dbReference type="Rhea" id="RHEA:23880"/>
        <dbReference type="Rhea" id="RHEA-COMP:9745"/>
        <dbReference type="Rhea" id="RHEA-COMP:9746"/>
        <dbReference type="ChEBI" id="CHEBI:15361"/>
        <dbReference type="ChEBI" id="CHEBI:29979"/>
        <dbReference type="ChEBI" id="CHEBI:58702"/>
        <dbReference type="ChEBI" id="CHEBI:64837"/>
        <dbReference type="EC" id="2.7.3.9"/>
    </reaction>
</comment>
<dbReference type="Pfam" id="PF05524">
    <property type="entry name" value="PEP-utilisers_N"/>
    <property type="match status" value="1"/>
</dbReference>
<dbReference type="InterPro" id="IPR036637">
    <property type="entry name" value="Phosphohistidine_dom_sf"/>
</dbReference>
<dbReference type="InterPro" id="IPR008279">
    <property type="entry name" value="PEP-util_enz_mobile_dom"/>
</dbReference>
<keyword evidence="13" id="KW-0460">Magnesium</keyword>
<dbReference type="InterPro" id="IPR006318">
    <property type="entry name" value="PTS_EI-like"/>
</dbReference>
<dbReference type="Pfam" id="PF00358">
    <property type="entry name" value="PTS_EIIA_1"/>
    <property type="match status" value="1"/>
</dbReference>
<dbReference type="Gene3D" id="1.10.274.10">
    <property type="entry name" value="PtsI, HPr-binding domain"/>
    <property type="match status" value="1"/>
</dbReference>
<dbReference type="InterPro" id="IPR001020">
    <property type="entry name" value="PTS_HPr_His_P_site"/>
</dbReference>
<dbReference type="PANTHER" id="PTHR46244:SF6">
    <property type="entry name" value="PHOSPHOENOLPYRUVATE-PROTEIN PHOSPHOTRANSFERASE"/>
    <property type="match status" value="1"/>
</dbReference>
<organism evidence="16 17">
    <name type="scientific">Sphingomonas aerophila</name>
    <dbReference type="NCBI Taxonomy" id="1344948"/>
    <lineage>
        <taxon>Bacteria</taxon>
        <taxon>Pseudomonadati</taxon>
        <taxon>Pseudomonadota</taxon>
        <taxon>Alphaproteobacteria</taxon>
        <taxon>Sphingomonadales</taxon>
        <taxon>Sphingomonadaceae</taxon>
        <taxon>Sphingomonas</taxon>
    </lineage>
</organism>
<feature type="domain" description="PTS EIIA type-1" evidence="14">
    <location>
        <begin position="22"/>
        <end position="126"/>
    </location>
</feature>
<dbReference type="NCBIfam" id="TIGR01003">
    <property type="entry name" value="PTS_HPr_family"/>
    <property type="match status" value="1"/>
</dbReference>
<evidence type="ECO:0000256" key="6">
    <source>
        <dbReference type="ARBA" id="ARBA00022448"/>
    </source>
</evidence>
<keyword evidence="6" id="KW-0813">Transport</keyword>
<evidence type="ECO:0000256" key="8">
    <source>
        <dbReference type="ARBA" id="ARBA00022597"/>
    </source>
</evidence>
<dbReference type="InterPro" id="IPR000121">
    <property type="entry name" value="PEP_util_C"/>
</dbReference>
<evidence type="ECO:0000256" key="2">
    <source>
        <dbReference type="ARBA" id="ARBA00001946"/>
    </source>
</evidence>
<evidence type="ECO:0000313" key="17">
    <source>
        <dbReference type="Proteomes" id="UP000546200"/>
    </source>
</evidence>